<sequence>MGFTVKTLRMALATVSFIALAACGSSTASSDTTTGQAFNDADVMFAQMMIPHHEQAIEMSDIALDPTIGVVQGIRDLATQIKAAQDPEIMQMTQWLSDWKQPLTADEGVDHSSMMSGMLTAEELSELGTLRGAAFDGRWAQAMIAHHEGAIQMAQDVLKDGKNPAVLALANEITTSQNGEIEVLRGYLTPAQP</sequence>
<evidence type="ECO:0000313" key="3">
    <source>
        <dbReference type="EMBL" id="CAB4660384.1"/>
    </source>
</evidence>
<proteinExistence type="predicted"/>
<dbReference type="EMBL" id="CAEZWJ010000046">
    <property type="protein sequence ID" value="CAB4660384.1"/>
    <property type="molecule type" value="Genomic_DNA"/>
</dbReference>
<organism evidence="3">
    <name type="scientific">freshwater metagenome</name>
    <dbReference type="NCBI Taxonomy" id="449393"/>
    <lineage>
        <taxon>unclassified sequences</taxon>
        <taxon>metagenomes</taxon>
        <taxon>ecological metagenomes</taxon>
    </lineage>
</organism>
<name>A0A6J6LII8_9ZZZZ</name>
<dbReference type="PANTHER" id="PTHR36933:SF1">
    <property type="entry name" value="SLL0788 PROTEIN"/>
    <property type="match status" value="1"/>
</dbReference>
<accession>A0A6J6LII8</accession>
<evidence type="ECO:0000313" key="2">
    <source>
        <dbReference type="EMBL" id="CAB4635393.1"/>
    </source>
</evidence>
<dbReference type="InterPro" id="IPR012347">
    <property type="entry name" value="Ferritin-like"/>
</dbReference>
<evidence type="ECO:0000259" key="1">
    <source>
        <dbReference type="Pfam" id="PF03713"/>
    </source>
</evidence>
<dbReference type="Pfam" id="PF03713">
    <property type="entry name" value="DUF305"/>
    <property type="match status" value="1"/>
</dbReference>
<dbReference type="EMBL" id="CAEZVQ010000061">
    <property type="protein sequence ID" value="CAB4635393.1"/>
    <property type="molecule type" value="Genomic_DNA"/>
</dbReference>
<dbReference type="PANTHER" id="PTHR36933">
    <property type="entry name" value="SLL0788 PROTEIN"/>
    <property type="match status" value="1"/>
</dbReference>
<dbReference type="AlphaFoldDB" id="A0A6J6LII8"/>
<dbReference type="InterPro" id="IPR005183">
    <property type="entry name" value="DUF305_CopM-like"/>
</dbReference>
<reference evidence="3" key="1">
    <citation type="submission" date="2020-05" db="EMBL/GenBank/DDBJ databases">
        <authorList>
            <person name="Chiriac C."/>
            <person name="Salcher M."/>
            <person name="Ghai R."/>
            <person name="Kavagutti S V."/>
        </authorList>
    </citation>
    <scope>NUCLEOTIDE SEQUENCE</scope>
</reference>
<feature type="domain" description="DUF305" evidence="1">
    <location>
        <begin position="42"/>
        <end position="187"/>
    </location>
</feature>
<protein>
    <submittedName>
        <fullName evidence="3">Unannotated protein</fullName>
    </submittedName>
</protein>
<gene>
    <name evidence="2" type="ORF">UFOPK2086_00596</name>
    <name evidence="3" type="ORF">UFOPK2214_01197</name>
</gene>
<dbReference type="PROSITE" id="PS51257">
    <property type="entry name" value="PROKAR_LIPOPROTEIN"/>
    <property type="match status" value="1"/>
</dbReference>
<dbReference type="Gene3D" id="1.20.1260.10">
    <property type="match status" value="1"/>
</dbReference>